<keyword evidence="2" id="KW-1133">Transmembrane helix</keyword>
<keyword evidence="4" id="KW-1185">Reference proteome</keyword>
<dbReference type="InterPro" id="IPR012507">
    <property type="entry name" value="YibE_F"/>
</dbReference>
<dbReference type="RefSeq" id="WP_425339365.1">
    <property type="nucleotide sequence ID" value="NZ_JAATJL010000001.1"/>
</dbReference>
<feature type="transmembrane region" description="Helical" evidence="2">
    <location>
        <begin position="164"/>
        <end position="181"/>
    </location>
</feature>
<feature type="transmembrane region" description="Helical" evidence="2">
    <location>
        <begin position="214"/>
        <end position="232"/>
    </location>
</feature>
<dbReference type="Proteomes" id="UP000547458">
    <property type="component" value="Unassembled WGS sequence"/>
</dbReference>
<evidence type="ECO:0000313" key="3">
    <source>
        <dbReference type="EMBL" id="NJC21876.1"/>
    </source>
</evidence>
<feature type="transmembrane region" description="Helical" evidence="2">
    <location>
        <begin position="33"/>
        <end position="54"/>
    </location>
</feature>
<feature type="transmembrane region" description="Helical" evidence="2">
    <location>
        <begin position="280"/>
        <end position="302"/>
    </location>
</feature>
<name>A0A846RS33_9MICC</name>
<feature type="transmembrane region" description="Helical" evidence="2">
    <location>
        <begin position="343"/>
        <end position="362"/>
    </location>
</feature>
<organism evidence="3 4">
    <name type="scientific">Arthrobacter pigmenti</name>
    <dbReference type="NCBI Taxonomy" id="271432"/>
    <lineage>
        <taxon>Bacteria</taxon>
        <taxon>Bacillati</taxon>
        <taxon>Actinomycetota</taxon>
        <taxon>Actinomycetes</taxon>
        <taxon>Micrococcales</taxon>
        <taxon>Micrococcaceae</taxon>
        <taxon>Arthrobacter</taxon>
    </lineage>
</organism>
<feature type="compositionally biased region" description="Low complexity" evidence="1">
    <location>
        <begin position="447"/>
        <end position="467"/>
    </location>
</feature>
<evidence type="ECO:0000256" key="1">
    <source>
        <dbReference type="SAM" id="MobiDB-lite"/>
    </source>
</evidence>
<feature type="transmembrane region" description="Helical" evidence="2">
    <location>
        <begin position="188"/>
        <end position="208"/>
    </location>
</feature>
<protein>
    <submittedName>
        <fullName evidence="3">Putative membrane protein</fullName>
    </submittedName>
</protein>
<evidence type="ECO:0000313" key="4">
    <source>
        <dbReference type="Proteomes" id="UP000547458"/>
    </source>
</evidence>
<sequence length="505" mass="51382">MGHSHIHVSDQPGSSLSSEQKAAMMGTRRRANLLLAAVLVPLGIITIIGMFLLWPTGNQSEVAVPSPFATAPGTSMDVGTVQRVVLEDCPSSQPTVDAGGEAQQCQVAYTLPDAGGSAVPVELNPEVARSGQVDPGDSIRYLNLEGVISGAGAPYIFVDFVRTLPMAALAVLYAVVVVSVARWRGLRAIIGLVGALVVLAQFVLPGLVEGKPPLLLGLVGSVVIMIGVLYFAHGFSARTSTALLGTIFGLGITALLAAWATDTANLTGVGSDSSSALINAAPEVSLSGIILCGLIISGLGVLNDVTITQSSAVWELYELAPHTPTRRLFAGAMRIGRDHIASTVYTIAFAYAGAALPLLLLVSLQDSSLVESLTSGELAEEVLRTLVGSIGLVLAIPVTTLVAVLVVKAVGTRTHSPHDDDGAGPRAVGHATVPEDATPAALAAEEAAAEEASASRGVARGSNAAGAAAGGVTAGSDAAGSDAAPQAGEDAPLPSRRALREQNFR</sequence>
<reference evidence="3 4" key="1">
    <citation type="submission" date="2020-03" db="EMBL/GenBank/DDBJ databases">
        <title>Sequencing the genomes of 1000 actinobacteria strains.</title>
        <authorList>
            <person name="Klenk H.-P."/>
        </authorList>
    </citation>
    <scope>NUCLEOTIDE SEQUENCE [LARGE SCALE GENOMIC DNA]</scope>
    <source>
        <strain evidence="3 4">DSM 16403</strain>
    </source>
</reference>
<feature type="compositionally biased region" description="Low complexity" evidence="1">
    <location>
        <begin position="474"/>
        <end position="488"/>
    </location>
</feature>
<accession>A0A846RS33</accession>
<dbReference type="PANTHER" id="PTHR41771">
    <property type="entry name" value="MEMBRANE PROTEIN-RELATED"/>
    <property type="match status" value="1"/>
</dbReference>
<dbReference type="EMBL" id="JAATJL010000001">
    <property type="protein sequence ID" value="NJC21876.1"/>
    <property type="molecule type" value="Genomic_DNA"/>
</dbReference>
<feature type="transmembrane region" description="Helical" evidence="2">
    <location>
        <begin position="241"/>
        <end position="260"/>
    </location>
</feature>
<feature type="transmembrane region" description="Helical" evidence="2">
    <location>
        <begin position="382"/>
        <end position="407"/>
    </location>
</feature>
<comment type="caution">
    <text evidence="3">The sequence shown here is derived from an EMBL/GenBank/DDBJ whole genome shotgun (WGS) entry which is preliminary data.</text>
</comment>
<feature type="region of interest" description="Disordered" evidence="1">
    <location>
        <begin position="447"/>
        <end position="505"/>
    </location>
</feature>
<keyword evidence="2" id="KW-0472">Membrane</keyword>
<dbReference type="AlphaFoldDB" id="A0A846RS33"/>
<evidence type="ECO:0000256" key="2">
    <source>
        <dbReference type="SAM" id="Phobius"/>
    </source>
</evidence>
<proteinExistence type="predicted"/>
<feature type="region of interest" description="Disordered" evidence="1">
    <location>
        <begin position="1"/>
        <end position="22"/>
    </location>
</feature>
<gene>
    <name evidence="3" type="ORF">BJ994_000952</name>
</gene>
<feature type="compositionally biased region" description="Polar residues" evidence="1">
    <location>
        <begin position="11"/>
        <end position="20"/>
    </location>
</feature>
<dbReference type="Pfam" id="PF07907">
    <property type="entry name" value="YibE_F"/>
    <property type="match status" value="1"/>
</dbReference>
<dbReference type="PANTHER" id="PTHR41771:SF1">
    <property type="entry name" value="MEMBRANE PROTEIN"/>
    <property type="match status" value="1"/>
</dbReference>
<keyword evidence="2" id="KW-0812">Transmembrane</keyword>